<evidence type="ECO:0000256" key="2">
    <source>
        <dbReference type="ARBA" id="ARBA00022515"/>
    </source>
</evidence>
<dbReference type="GO" id="GO:1990077">
    <property type="term" value="C:primosome complex"/>
    <property type="evidence" value="ECO:0007669"/>
    <property type="project" value="UniProtKB-UniRule"/>
</dbReference>
<dbReference type="SUPFAM" id="SSF52540">
    <property type="entry name" value="P-loop containing nucleoside triphosphate hydrolases"/>
    <property type="match status" value="1"/>
</dbReference>
<dbReference type="Gene3D" id="1.10.860.10">
    <property type="entry name" value="DNAb Helicase, Chain A"/>
    <property type="match status" value="1"/>
</dbReference>
<dbReference type="FunFam" id="3.40.50.300:FF:000076">
    <property type="entry name" value="Replicative DNA helicase"/>
    <property type="match status" value="1"/>
</dbReference>
<keyword evidence="3 12" id="KW-0235">DNA replication</keyword>
<reference evidence="14 15" key="1">
    <citation type="submission" date="2018-10" db="EMBL/GenBank/DDBJ databases">
        <title>Genomic Encyclopedia of Archaeal and Bacterial Type Strains, Phase II (KMG-II): from individual species to whole genera.</title>
        <authorList>
            <person name="Goeker M."/>
        </authorList>
    </citation>
    <scope>NUCLEOTIDE SEQUENCE [LARGE SCALE GENOMIC DNA]</scope>
    <source>
        <strain evidence="14 15">VM1</strain>
    </source>
</reference>
<comment type="catalytic activity">
    <reaction evidence="10 12">
        <text>ATP + H2O = ADP + phosphate + H(+)</text>
        <dbReference type="Rhea" id="RHEA:13065"/>
        <dbReference type="ChEBI" id="CHEBI:15377"/>
        <dbReference type="ChEBI" id="CHEBI:15378"/>
        <dbReference type="ChEBI" id="CHEBI:30616"/>
        <dbReference type="ChEBI" id="CHEBI:43474"/>
        <dbReference type="ChEBI" id="CHEBI:456216"/>
        <dbReference type="EC" id="5.6.2.3"/>
    </reaction>
</comment>
<dbReference type="EMBL" id="REFO01000016">
    <property type="protein sequence ID" value="RMA92564.1"/>
    <property type="molecule type" value="Genomic_DNA"/>
</dbReference>
<evidence type="ECO:0000256" key="10">
    <source>
        <dbReference type="ARBA" id="ARBA00048954"/>
    </source>
</evidence>
<feature type="domain" description="SF4 helicase" evidence="13">
    <location>
        <begin position="177"/>
        <end position="444"/>
    </location>
</feature>
<keyword evidence="15" id="KW-1185">Reference proteome</keyword>
<evidence type="ECO:0000256" key="7">
    <source>
        <dbReference type="ARBA" id="ARBA00022840"/>
    </source>
</evidence>
<dbReference type="GO" id="GO:0005524">
    <property type="term" value="F:ATP binding"/>
    <property type="evidence" value="ECO:0007669"/>
    <property type="project" value="UniProtKB-UniRule"/>
</dbReference>
<dbReference type="Pfam" id="PF00772">
    <property type="entry name" value="DnaB"/>
    <property type="match status" value="1"/>
</dbReference>
<evidence type="ECO:0000256" key="4">
    <source>
        <dbReference type="ARBA" id="ARBA00022741"/>
    </source>
</evidence>
<dbReference type="GO" id="GO:0005829">
    <property type="term" value="C:cytosol"/>
    <property type="evidence" value="ECO:0007669"/>
    <property type="project" value="TreeGrafter"/>
</dbReference>
<dbReference type="InterPro" id="IPR036185">
    <property type="entry name" value="DNA_heli_DnaB-like_N_sf"/>
</dbReference>
<evidence type="ECO:0000256" key="11">
    <source>
        <dbReference type="NCBIfam" id="TIGR00665"/>
    </source>
</evidence>
<dbReference type="Gene3D" id="3.40.50.300">
    <property type="entry name" value="P-loop containing nucleotide triphosphate hydrolases"/>
    <property type="match status" value="1"/>
</dbReference>
<gene>
    <name evidence="14" type="ORF">CLV39_1618</name>
</gene>
<dbReference type="PANTHER" id="PTHR30153:SF2">
    <property type="entry name" value="REPLICATIVE DNA HELICASE"/>
    <property type="match status" value="1"/>
</dbReference>
<evidence type="ECO:0000256" key="3">
    <source>
        <dbReference type="ARBA" id="ARBA00022705"/>
    </source>
</evidence>
<dbReference type="EC" id="5.6.2.3" evidence="11 12"/>
<evidence type="ECO:0000256" key="1">
    <source>
        <dbReference type="ARBA" id="ARBA00008428"/>
    </source>
</evidence>
<dbReference type="InterPro" id="IPR007693">
    <property type="entry name" value="DNA_helicase_DnaB-like_N"/>
</dbReference>
<dbReference type="SUPFAM" id="SSF48024">
    <property type="entry name" value="N-terminal domain of DnaB helicase"/>
    <property type="match status" value="1"/>
</dbReference>
<comment type="caution">
    <text evidence="14">The sequence shown here is derived from an EMBL/GenBank/DDBJ whole genome shotgun (WGS) entry which is preliminary data.</text>
</comment>
<keyword evidence="7 12" id="KW-0067">ATP-binding</keyword>
<dbReference type="PROSITE" id="PS51199">
    <property type="entry name" value="SF4_HELICASE"/>
    <property type="match status" value="1"/>
</dbReference>
<keyword evidence="5 12" id="KW-0378">Hydrolase</keyword>
<protein>
    <recommendedName>
        <fullName evidence="11 12">Replicative DNA helicase</fullName>
        <ecNumber evidence="11 12">5.6.2.3</ecNumber>
    </recommendedName>
</protein>
<dbReference type="InterPro" id="IPR016136">
    <property type="entry name" value="DNA_helicase_N/primase_C"/>
</dbReference>
<evidence type="ECO:0000256" key="5">
    <source>
        <dbReference type="ARBA" id="ARBA00022801"/>
    </source>
</evidence>
<dbReference type="Pfam" id="PF03796">
    <property type="entry name" value="DnaB_C"/>
    <property type="match status" value="1"/>
</dbReference>
<dbReference type="GO" id="GO:0042802">
    <property type="term" value="F:identical protein binding"/>
    <property type="evidence" value="ECO:0007669"/>
    <property type="project" value="UniProtKB-ARBA"/>
</dbReference>
<dbReference type="NCBIfam" id="TIGR00665">
    <property type="entry name" value="DnaB"/>
    <property type="match status" value="1"/>
</dbReference>
<dbReference type="InterPro" id="IPR007692">
    <property type="entry name" value="DNA_helicase_DnaB"/>
</dbReference>
<evidence type="ECO:0000256" key="12">
    <source>
        <dbReference type="RuleBase" id="RU362085"/>
    </source>
</evidence>
<sequence length="491" mass="55973">MDKLLDYPIPHDDQTERAVLGALLYDPSNVDTVINILKPEDFYNLRNKIVYEAILDLVEEGKILDPIVLKNHLEKLGKLESIGGENYITLLLQDAAPQSALEILAQNLKEKSIARGLIDIAKDILIKSKTVRDINELIEETENRIFKLSEEKSVAEYYSLGDLLKETLNIINELSKKETLVTGLASGFYELDRLTTGFHNGDLIIIAARPAMGKTAFALSILYNVSVIEQKPSAFFSLEMSRQQIAMRLLCQETRIPLRKVRSGFLTKDELEKLTDKALKMVNAPIYIDDTASLSILDLRAKARKLKREKDIQLIVIDYLQLMRSSRRVESRQQEVAEISRGLKGLAKDLNIPVIALAQLSRQTELRSDKRPQLADLRESGSIEQDADLVMFIHRPEYYKKNPTPEEEGIAEIIIAKQRNGPTGTIKLAFIKDITRFENLAKDYYQNIEESENKNINQDKSKISNQKENPLEYLNEEEIPFNLEEDEIVDM</sequence>
<keyword evidence="6 12" id="KW-0347">Helicase</keyword>
<evidence type="ECO:0000256" key="6">
    <source>
        <dbReference type="ARBA" id="ARBA00022806"/>
    </source>
</evidence>
<dbReference type="GO" id="GO:0006269">
    <property type="term" value="P:DNA replication, synthesis of primer"/>
    <property type="evidence" value="ECO:0007669"/>
    <property type="project" value="UniProtKB-UniRule"/>
</dbReference>
<accession>A0A3M0B7Y1</accession>
<dbReference type="Proteomes" id="UP000280842">
    <property type="component" value="Unassembled WGS sequence"/>
</dbReference>
<dbReference type="InterPro" id="IPR027417">
    <property type="entry name" value="P-loop_NTPase"/>
</dbReference>
<dbReference type="CDD" id="cd00984">
    <property type="entry name" value="DnaB_C"/>
    <property type="match status" value="1"/>
</dbReference>
<keyword evidence="2 12" id="KW-0639">Primosome</keyword>
<comment type="function">
    <text evidence="12">The main replicative DNA helicase, it participates in initiation and elongation during chromosome replication. Travels ahead of the DNA replisome, separating dsDNA into templates for DNA synthesis. A processive ATP-dependent 5'-3' DNA helicase it has DNA-dependent ATPase activity.</text>
</comment>
<proteinExistence type="inferred from homology"/>
<dbReference type="InterPro" id="IPR007694">
    <property type="entry name" value="DNA_helicase_DnaB-like_C"/>
</dbReference>
<comment type="similarity">
    <text evidence="1 12">Belongs to the helicase family. DnaB subfamily.</text>
</comment>
<dbReference type="GO" id="GO:0043139">
    <property type="term" value="F:5'-3' DNA helicase activity"/>
    <property type="evidence" value="ECO:0007669"/>
    <property type="project" value="UniProtKB-EC"/>
</dbReference>
<organism evidence="14 15">
    <name type="scientific">Hydrogenothermus marinus</name>
    <dbReference type="NCBI Taxonomy" id="133270"/>
    <lineage>
        <taxon>Bacteria</taxon>
        <taxon>Pseudomonadati</taxon>
        <taxon>Aquificota</taxon>
        <taxon>Aquificia</taxon>
        <taxon>Aquificales</taxon>
        <taxon>Hydrogenothermaceae</taxon>
        <taxon>Hydrogenothermus</taxon>
    </lineage>
</organism>
<keyword evidence="9" id="KW-0413">Isomerase</keyword>
<dbReference type="GO" id="GO:0003677">
    <property type="term" value="F:DNA binding"/>
    <property type="evidence" value="ECO:0007669"/>
    <property type="project" value="UniProtKB-UniRule"/>
</dbReference>
<evidence type="ECO:0000256" key="9">
    <source>
        <dbReference type="ARBA" id="ARBA00023235"/>
    </source>
</evidence>
<keyword evidence="8 12" id="KW-0238">DNA-binding</keyword>
<evidence type="ECO:0000313" key="15">
    <source>
        <dbReference type="Proteomes" id="UP000280842"/>
    </source>
</evidence>
<evidence type="ECO:0000313" key="14">
    <source>
        <dbReference type="EMBL" id="RMA92564.1"/>
    </source>
</evidence>
<evidence type="ECO:0000259" key="13">
    <source>
        <dbReference type="PROSITE" id="PS51199"/>
    </source>
</evidence>
<dbReference type="RefSeq" id="WP_121923713.1">
    <property type="nucleotide sequence ID" value="NZ_REFO01000016.1"/>
</dbReference>
<name>A0A3M0B7Y1_9AQUI</name>
<dbReference type="PANTHER" id="PTHR30153">
    <property type="entry name" value="REPLICATIVE DNA HELICASE DNAB"/>
    <property type="match status" value="1"/>
</dbReference>
<keyword evidence="4 12" id="KW-0547">Nucleotide-binding</keyword>
<dbReference type="OrthoDB" id="9773982at2"/>
<dbReference type="GO" id="GO:0016887">
    <property type="term" value="F:ATP hydrolysis activity"/>
    <property type="evidence" value="ECO:0007669"/>
    <property type="project" value="RHEA"/>
</dbReference>
<evidence type="ECO:0000256" key="8">
    <source>
        <dbReference type="ARBA" id="ARBA00023125"/>
    </source>
</evidence>
<dbReference type="AlphaFoldDB" id="A0A3M0B7Y1"/>